<reference evidence="1" key="1">
    <citation type="journal article" date="2014" name="Front. Microbiol.">
        <title>High frequency of phylogenetically diverse reductive dehalogenase-homologous genes in deep subseafloor sedimentary metagenomes.</title>
        <authorList>
            <person name="Kawai M."/>
            <person name="Futagami T."/>
            <person name="Toyoda A."/>
            <person name="Takaki Y."/>
            <person name="Nishi S."/>
            <person name="Hori S."/>
            <person name="Arai W."/>
            <person name="Tsubouchi T."/>
            <person name="Morono Y."/>
            <person name="Uchiyama I."/>
            <person name="Ito T."/>
            <person name="Fujiyama A."/>
            <person name="Inagaki F."/>
            <person name="Takami H."/>
        </authorList>
    </citation>
    <scope>NUCLEOTIDE SEQUENCE</scope>
    <source>
        <strain evidence="1">Expedition CK06-06</strain>
    </source>
</reference>
<feature type="non-terminal residue" evidence="1">
    <location>
        <position position="60"/>
    </location>
</feature>
<comment type="caution">
    <text evidence="1">The sequence shown here is derived from an EMBL/GenBank/DDBJ whole genome shotgun (WGS) entry which is preliminary data.</text>
</comment>
<protein>
    <submittedName>
        <fullName evidence="1">Uncharacterized protein</fullName>
    </submittedName>
</protein>
<gene>
    <name evidence="1" type="ORF">S01H4_24965</name>
</gene>
<proteinExistence type="predicted"/>
<dbReference type="EMBL" id="BART01011817">
    <property type="protein sequence ID" value="GAG89018.1"/>
    <property type="molecule type" value="Genomic_DNA"/>
</dbReference>
<evidence type="ECO:0000313" key="1">
    <source>
        <dbReference type="EMBL" id="GAG89018.1"/>
    </source>
</evidence>
<name>X1BXW1_9ZZZZ</name>
<sequence length="60" mass="6904">MKKYAVAIYQRDRMENEKLSAIVVDAESDEEAFAIAVGKIIKHDGKFNNFSYTAWQCTEE</sequence>
<accession>X1BXW1</accession>
<organism evidence="1">
    <name type="scientific">marine sediment metagenome</name>
    <dbReference type="NCBI Taxonomy" id="412755"/>
    <lineage>
        <taxon>unclassified sequences</taxon>
        <taxon>metagenomes</taxon>
        <taxon>ecological metagenomes</taxon>
    </lineage>
</organism>
<dbReference type="AlphaFoldDB" id="X1BXW1"/>